<sequence>MRLGAAAIPPLGYLQFCHQRPEECAAPDQAPAAPSPSAVELVRADLGATAELAAKPLPFIRPTAFRSDLKFNWPMRPITITLEPWAFETRATPAAASGSVVRIGLTSAMSDLQTLKAQGDVTARGRTRVVGDGLQLTKASWKRISAINEQINRSMAQRSDLEVYGTEEKWALPLEDGLRAGDCEDFALEKRHALIAAGIPRSALNLAVAITPQGVAHTVLIVSSDRGDFVLDSLTPWILPWSKTGYQWRQRQVAGQSMRWAMVEDPSAKPERLILASLR</sequence>
<dbReference type="Gene3D" id="3.10.620.30">
    <property type="match status" value="1"/>
</dbReference>
<accession>A0ABW3T571</accession>
<keyword evidence="2" id="KW-1185">Reference proteome</keyword>
<proteinExistence type="predicted"/>
<dbReference type="InterPro" id="IPR010319">
    <property type="entry name" value="Transglutaminase-like_Cys_pept"/>
</dbReference>
<comment type="caution">
    <text evidence="1">The sequence shown here is derived from an EMBL/GenBank/DDBJ whole genome shotgun (WGS) entry which is preliminary data.</text>
</comment>
<dbReference type="PANTHER" id="PTHR39327">
    <property type="match status" value="1"/>
</dbReference>
<dbReference type="Pfam" id="PF06035">
    <property type="entry name" value="Peptidase_C93"/>
    <property type="match status" value="1"/>
</dbReference>
<dbReference type="PANTHER" id="PTHR39327:SF1">
    <property type="entry name" value="BLR5470 PROTEIN"/>
    <property type="match status" value="1"/>
</dbReference>
<protein>
    <submittedName>
        <fullName evidence="1">Transglutaminase-like cysteine peptidase</fullName>
    </submittedName>
</protein>
<dbReference type="Proteomes" id="UP001597216">
    <property type="component" value="Unassembled WGS sequence"/>
</dbReference>
<gene>
    <name evidence="1" type="ORF">ACFQ27_15565</name>
</gene>
<dbReference type="EMBL" id="JBHTLQ010000040">
    <property type="protein sequence ID" value="MFD1192006.1"/>
    <property type="molecule type" value="Genomic_DNA"/>
</dbReference>
<organism evidence="1 2">
    <name type="scientific">Phenylobacterium conjunctum</name>
    <dbReference type="NCBI Taxonomy" id="1298959"/>
    <lineage>
        <taxon>Bacteria</taxon>
        <taxon>Pseudomonadati</taxon>
        <taxon>Pseudomonadota</taxon>
        <taxon>Alphaproteobacteria</taxon>
        <taxon>Caulobacterales</taxon>
        <taxon>Caulobacteraceae</taxon>
        <taxon>Phenylobacterium</taxon>
    </lineage>
</organism>
<reference evidence="2" key="1">
    <citation type="journal article" date="2019" name="Int. J. Syst. Evol. Microbiol.">
        <title>The Global Catalogue of Microorganisms (GCM) 10K type strain sequencing project: providing services to taxonomists for standard genome sequencing and annotation.</title>
        <authorList>
            <consortium name="The Broad Institute Genomics Platform"/>
            <consortium name="The Broad Institute Genome Sequencing Center for Infectious Disease"/>
            <person name="Wu L."/>
            <person name="Ma J."/>
        </authorList>
    </citation>
    <scope>NUCLEOTIDE SEQUENCE [LARGE SCALE GENOMIC DNA]</scope>
    <source>
        <strain evidence="2">CCUG 55074</strain>
    </source>
</reference>
<name>A0ABW3T571_9CAUL</name>
<evidence type="ECO:0000313" key="1">
    <source>
        <dbReference type="EMBL" id="MFD1192006.1"/>
    </source>
</evidence>
<evidence type="ECO:0000313" key="2">
    <source>
        <dbReference type="Proteomes" id="UP001597216"/>
    </source>
</evidence>